<dbReference type="GO" id="GO:0016887">
    <property type="term" value="F:ATP hydrolysis activity"/>
    <property type="evidence" value="ECO:0007669"/>
    <property type="project" value="InterPro"/>
</dbReference>
<dbReference type="PROSITE" id="PS50893">
    <property type="entry name" value="ABC_TRANSPORTER_2"/>
    <property type="match status" value="1"/>
</dbReference>
<reference evidence="6 7" key="1">
    <citation type="journal article" date="2015" name="Stand. Genomic Sci.">
        <title>Genomic Encyclopedia of Bacterial and Archaeal Type Strains, Phase III: the genomes of soil and plant-associated and newly described type strains.</title>
        <authorList>
            <person name="Whitman W.B."/>
            <person name="Woyke T."/>
            <person name="Klenk H.P."/>
            <person name="Zhou Y."/>
            <person name="Lilburn T.G."/>
            <person name="Beck B.J."/>
            <person name="De Vos P."/>
            <person name="Vandamme P."/>
            <person name="Eisen J.A."/>
            <person name="Garrity G."/>
            <person name="Hugenholtz P."/>
            <person name="Kyrpides N.C."/>
        </authorList>
    </citation>
    <scope>NUCLEOTIDE SEQUENCE [LARGE SCALE GENOMIC DNA]</scope>
    <source>
        <strain evidence="6 7">A3</strain>
    </source>
</reference>
<dbReference type="RefSeq" id="WP_131991879.1">
    <property type="nucleotide sequence ID" value="NZ_SLWQ01000001.1"/>
</dbReference>
<accession>A0A4R2IET7</accession>
<dbReference type="AlphaFoldDB" id="A0A4R2IET7"/>
<keyword evidence="7" id="KW-1185">Reference proteome</keyword>
<dbReference type="GO" id="GO:0005524">
    <property type="term" value="F:ATP binding"/>
    <property type="evidence" value="ECO:0007669"/>
    <property type="project" value="UniProtKB-KW"/>
</dbReference>
<feature type="domain" description="ABC transporter" evidence="5">
    <location>
        <begin position="23"/>
        <end position="248"/>
    </location>
</feature>
<dbReference type="CDD" id="cd03220">
    <property type="entry name" value="ABC_KpsT_Wzt"/>
    <property type="match status" value="1"/>
</dbReference>
<dbReference type="Pfam" id="PF00005">
    <property type="entry name" value="ABC_tran"/>
    <property type="match status" value="1"/>
</dbReference>
<evidence type="ECO:0000256" key="3">
    <source>
        <dbReference type="ARBA" id="ARBA00022741"/>
    </source>
</evidence>
<dbReference type="InterPro" id="IPR029439">
    <property type="entry name" value="Wzt_C"/>
</dbReference>
<dbReference type="Proteomes" id="UP000294862">
    <property type="component" value="Unassembled WGS sequence"/>
</dbReference>
<dbReference type="Gene3D" id="3.40.50.300">
    <property type="entry name" value="P-loop containing nucleotide triphosphate hydrolases"/>
    <property type="match status" value="1"/>
</dbReference>
<evidence type="ECO:0000256" key="2">
    <source>
        <dbReference type="ARBA" id="ARBA00022448"/>
    </source>
</evidence>
<gene>
    <name evidence="6" type="ORF">EV148_101108</name>
</gene>
<evidence type="ECO:0000313" key="7">
    <source>
        <dbReference type="Proteomes" id="UP000294862"/>
    </source>
</evidence>
<comment type="similarity">
    <text evidence="1">Belongs to the ABC transporter superfamily.</text>
</comment>
<dbReference type="EMBL" id="SLWQ01000001">
    <property type="protein sequence ID" value="TCO42702.1"/>
    <property type="molecule type" value="Genomic_DNA"/>
</dbReference>
<dbReference type="PANTHER" id="PTHR46743:SF2">
    <property type="entry name" value="TEICHOIC ACIDS EXPORT ATP-BINDING PROTEIN TAGH"/>
    <property type="match status" value="1"/>
</dbReference>
<comment type="caution">
    <text evidence="6">The sequence shown here is derived from an EMBL/GenBank/DDBJ whole genome shotgun (WGS) entry which is preliminary data.</text>
</comment>
<evidence type="ECO:0000313" key="6">
    <source>
        <dbReference type="EMBL" id="TCO42702.1"/>
    </source>
</evidence>
<proteinExistence type="inferred from homology"/>
<organism evidence="6 7">
    <name type="scientific">Dokdonella fugitiva</name>
    <dbReference type="NCBI Taxonomy" id="328517"/>
    <lineage>
        <taxon>Bacteria</taxon>
        <taxon>Pseudomonadati</taxon>
        <taxon>Pseudomonadota</taxon>
        <taxon>Gammaproteobacteria</taxon>
        <taxon>Lysobacterales</taxon>
        <taxon>Rhodanobacteraceae</taxon>
        <taxon>Dokdonella</taxon>
    </lineage>
</organism>
<keyword evidence="3" id="KW-0547">Nucleotide-binding</keyword>
<name>A0A4R2IET7_9GAMM</name>
<protein>
    <submittedName>
        <fullName evidence="6">Lipopolysaccharide transport system ATP-binding protein</fullName>
    </submittedName>
</protein>
<keyword evidence="2" id="KW-0813">Transport</keyword>
<evidence type="ECO:0000256" key="1">
    <source>
        <dbReference type="ARBA" id="ARBA00005417"/>
    </source>
</evidence>
<dbReference type="Pfam" id="PF14524">
    <property type="entry name" value="Wzt_C"/>
    <property type="match status" value="1"/>
</dbReference>
<dbReference type="PANTHER" id="PTHR46743">
    <property type="entry name" value="TEICHOIC ACIDS EXPORT ATP-BINDING PROTEIN TAGH"/>
    <property type="match status" value="1"/>
</dbReference>
<keyword evidence="4 6" id="KW-0067">ATP-binding</keyword>
<evidence type="ECO:0000256" key="4">
    <source>
        <dbReference type="ARBA" id="ARBA00022840"/>
    </source>
</evidence>
<dbReference type="OrthoDB" id="9778870at2"/>
<dbReference type="InterPro" id="IPR027417">
    <property type="entry name" value="P-loop_NTPase"/>
</dbReference>
<dbReference type="SUPFAM" id="SSF52540">
    <property type="entry name" value="P-loop containing nucleoside triphosphate hydrolases"/>
    <property type="match status" value="1"/>
</dbReference>
<dbReference type="InterPro" id="IPR015860">
    <property type="entry name" value="ABC_transpr_TagH-like"/>
</dbReference>
<dbReference type="Gene3D" id="2.70.50.60">
    <property type="entry name" value="abc- transporter (atp binding component) like domain"/>
    <property type="match status" value="1"/>
</dbReference>
<dbReference type="InterPro" id="IPR050683">
    <property type="entry name" value="Bact_Polysacc_Export_ATP-bd"/>
</dbReference>
<evidence type="ECO:0000259" key="5">
    <source>
        <dbReference type="PROSITE" id="PS50893"/>
    </source>
</evidence>
<dbReference type="InterPro" id="IPR003593">
    <property type="entry name" value="AAA+_ATPase"/>
</dbReference>
<dbReference type="InterPro" id="IPR003439">
    <property type="entry name" value="ABC_transporter-like_ATP-bd"/>
</dbReference>
<dbReference type="SMART" id="SM00382">
    <property type="entry name" value="AAA"/>
    <property type="match status" value="1"/>
</dbReference>
<dbReference type="GO" id="GO:0140359">
    <property type="term" value="F:ABC-type transporter activity"/>
    <property type="evidence" value="ECO:0007669"/>
    <property type="project" value="InterPro"/>
</dbReference>
<dbReference type="GO" id="GO:0016020">
    <property type="term" value="C:membrane"/>
    <property type="evidence" value="ECO:0007669"/>
    <property type="project" value="InterPro"/>
</dbReference>
<sequence>MSELLIEARGLGKAYPKVHRSGDRLRALGRLLFRGEDGDRISVLRDVDLEVRRGESLGLIGANGAGKSTLLKLITGVLTPSSGSVRVRGKVGALLELGAGFHPEYSGRDNIAMAAALHGLDGAELRRRLPEIIAFADIGDYIDEPVKHYSSGMVVRLGFAVIASLKPDLLVTDEVLAVGDESFQKKCVRWMQDYLDGGGTLILVSHSMYHVQKLCRHACWLRDGEVAMTGDVFDVTQAYLAWHERKSAPQETSPNPDRRNVEFSVLDMSLDGQTGEQPVLLGQGEPLEVRCRIRSREDRMPSVAIGVTRADGTPVYGVSTDMDGHHPQRLAAGEYACRLVFDALPLLPGSYTVRVHPLDPEGVRVFDTMERTLTVRGATREFGLVRLAHRWDTLPGEARHE</sequence>
<dbReference type="CDD" id="cd10147">
    <property type="entry name" value="Wzt_C-like"/>
    <property type="match status" value="1"/>
</dbReference>